<proteinExistence type="predicted"/>
<gene>
    <name evidence="7" type="ORF">HK103_001940</name>
</gene>
<comment type="subcellular location">
    <subcellularLocation>
        <location evidence="2">Endoplasmic reticulum lumen</location>
    </subcellularLocation>
</comment>
<comment type="catalytic activity">
    <reaction evidence="1">
        <text>[protein]-peptidylproline (omega=180) = [protein]-peptidylproline (omega=0)</text>
        <dbReference type="Rhea" id="RHEA:16237"/>
        <dbReference type="Rhea" id="RHEA-COMP:10747"/>
        <dbReference type="Rhea" id="RHEA-COMP:10748"/>
        <dbReference type="ChEBI" id="CHEBI:83833"/>
        <dbReference type="ChEBI" id="CHEBI:83834"/>
        <dbReference type="EC" id="5.2.1.8"/>
    </reaction>
</comment>
<dbReference type="PANTHER" id="PTHR11071:SF561">
    <property type="entry name" value="PEPTIDYL-PROLYL CIS-TRANS ISOMERASE D-RELATED"/>
    <property type="match status" value="1"/>
</dbReference>
<dbReference type="Gene3D" id="2.40.100.10">
    <property type="entry name" value="Cyclophilin-like"/>
    <property type="match status" value="1"/>
</dbReference>
<sequence length="369" mass="41671">MTVNQRCYFDVSIGGEPTGRIVFELFPDVPKTVKNFVELCKGVEGEQVLGYKGSTFHRIIKGFMIQGGDFTNHNGTGGVSIYGEKFEDENFIHIHDRPGLLSMANAGPNTNGSQFFITTVPTPHLDGKHVVFGKVLKGMNVVRALENTEKGANDKPILECKIVECGELLPGQDDGIVEDGDKYPDYVEDNEKRPDDHPDDYLQYADEIKAYGSELLKDALKTNDLKTFQKARSKFLKSIRYLESVDPIPYENEELSQEYKQKYYDIKLSSLSNITLASLKLADYADVIKKAERIFEIINLIEGKFKVSLDVTKINYRLGFSLYKGGDLEKALEALKGEDKTIVGLRDQISAAMKIKQQKEKKMYQKMFE</sequence>
<evidence type="ECO:0000256" key="5">
    <source>
        <dbReference type="ARBA" id="ARBA00023235"/>
    </source>
</evidence>
<evidence type="ECO:0000256" key="3">
    <source>
        <dbReference type="ARBA" id="ARBA00013194"/>
    </source>
</evidence>
<dbReference type="FunFam" id="2.40.100.10:FF:000001">
    <property type="entry name" value="Peptidyl-prolyl cis-trans isomerase"/>
    <property type="match status" value="1"/>
</dbReference>
<organism evidence="7 8">
    <name type="scientific">Boothiomyces macroporosus</name>
    <dbReference type="NCBI Taxonomy" id="261099"/>
    <lineage>
        <taxon>Eukaryota</taxon>
        <taxon>Fungi</taxon>
        <taxon>Fungi incertae sedis</taxon>
        <taxon>Chytridiomycota</taxon>
        <taxon>Chytridiomycota incertae sedis</taxon>
        <taxon>Chytridiomycetes</taxon>
        <taxon>Rhizophydiales</taxon>
        <taxon>Terramycetaceae</taxon>
        <taxon>Boothiomyces</taxon>
    </lineage>
</organism>
<dbReference type="EMBL" id="JADGKB010000016">
    <property type="protein sequence ID" value="KAJ3259679.1"/>
    <property type="molecule type" value="Genomic_DNA"/>
</dbReference>
<dbReference type="SUPFAM" id="SSF50891">
    <property type="entry name" value="Cyclophilin-like"/>
    <property type="match status" value="1"/>
</dbReference>
<evidence type="ECO:0000259" key="6">
    <source>
        <dbReference type="PROSITE" id="PS50072"/>
    </source>
</evidence>
<dbReference type="AlphaFoldDB" id="A0AAD5UMP7"/>
<evidence type="ECO:0000256" key="4">
    <source>
        <dbReference type="ARBA" id="ARBA00023110"/>
    </source>
</evidence>
<dbReference type="GO" id="GO:0006457">
    <property type="term" value="P:protein folding"/>
    <property type="evidence" value="ECO:0007669"/>
    <property type="project" value="InterPro"/>
</dbReference>
<dbReference type="InterPro" id="IPR002130">
    <property type="entry name" value="Cyclophilin-type_PPIase_dom"/>
</dbReference>
<dbReference type="PANTHER" id="PTHR11071">
    <property type="entry name" value="PEPTIDYL-PROLYL CIS-TRANS ISOMERASE"/>
    <property type="match status" value="1"/>
</dbReference>
<evidence type="ECO:0000256" key="1">
    <source>
        <dbReference type="ARBA" id="ARBA00000971"/>
    </source>
</evidence>
<protein>
    <recommendedName>
        <fullName evidence="3">peptidylprolyl isomerase</fullName>
        <ecNumber evidence="3">5.2.1.8</ecNumber>
    </recommendedName>
</protein>
<dbReference type="GO" id="GO:0005829">
    <property type="term" value="C:cytosol"/>
    <property type="evidence" value="ECO:0007669"/>
    <property type="project" value="TreeGrafter"/>
</dbReference>
<dbReference type="Proteomes" id="UP001210925">
    <property type="component" value="Unassembled WGS sequence"/>
</dbReference>
<evidence type="ECO:0000313" key="7">
    <source>
        <dbReference type="EMBL" id="KAJ3259679.1"/>
    </source>
</evidence>
<dbReference type="PROSITE" id="PS50072">
    <property type="entry name" value="CSA_PPIASE_2"/>
    <property type="match status" value="1"/>
</dbReference>
<comment type="caution">
    <text evidence="7">The sequence shown here is derived from an EMBL/GenBank/DDBJ whole genome shotgun (WGS) entry which is preliminary data.</text>
</comment>
<evidence type="ECO:0000313" key="8">
    <source>
        <dbReference type="Proteomes" id="UP001210925"/>
    </source>
</evidence>
<dbReference type="InterPro" id="IPR020892">
    <property type="entry name" value="Cyclophilin-type_PPIase_CS"/>
</dbReference>
<evidence type="ECO:0000256" key="2">
    <source>
        <dbReference type="ARBA" id="ARBA00004319"/>
    </source>
</evidence>
<dbReference type="InterPro" id="IPR029000">
    <property type="entry name" value="Cyclophilin-like_dom_sf"/>
</dbReference>
<accession>A0AAD5UMP7</accession>
<keyword evidence="5" id="KW-0413">Isomerase</keyword>
<dbReference type="PRINTS" id="PR00153">
    <property type="entry name" value="CSAPPISMRASE"/>
</dbReference>
<reference evidence="7" key="1">
    <citation type="submission" date="2020-05" db="EMBL/GenBank/DDBJ databases">
        <title>Phylogenomic resolution of chytrid fungi.</title>
        <authorList>
            <person name="Stajich J.E."/>
            <person name="Amses K."/>
            <person name="Simmons R."/>
            <person name="Seto K."/>
            <person name="Myers J."/>
            <person name="Bonds A."/>
            <person name="Quandt C.A."/>
            <person name="Barry K."/>
            <person name="Liu P."/>
            <person name="Grigoriev I."/>
            <person name="Longcore J.E."/>
            <person name="James T.Y."/>
        </authorList>
    </citation>
    <scope>NUCLEOTIDE SEQUENCE</scope>
    <source>
        <strain evidence="7">PLAUS21</strain>
    </source>
</reference>
<keyword evidence="4" id="KW-0697">Rotamase</keyword>
<dbReference type="Gene3D" id="1.25.40.10">
    <property type="entry name" value="Tetratricopeptide repeat domain"/>
    <property type="match status" value="1"/>
</dbReference>
<dbReference type="GO" id="GO:0016018">
    <property type="term" value="F:cyclosporin A binding"/>
    <property type="evidence" value="ECO:0007669"/>
    <property type="project" value="TreeGrafter"/>
</dbReference>
<dbReference type="InterPro" id="IPR011990">
    <property type="entry name" value="TPR-like_helical_dom_sf"/>
</dbReference>
<keyword evidence="8" id="KW-1185">Reference proteome</keyword>
<feature type="domain" description="PPIase cyclophilin-type" evidence="6">
    <location>
        <begin position="8"/>
        <end position="167"/>
    </location>
</feature>
<dbReference type="EC" id="5.2.1.8" evidence="3"/>
<dbReference type="GO" id="GO:0005788">
    <property type="term" value="C:endoplasmic reticulum lumen"/>
    <property type="evidence" value="ECO:0007669"/>
    <property type="project" value="UniProtKB-SubCell"/>
</dbReference>
<dbReference type="GO" id="GO:0003755">
    <property type="term" value="F:peptidyl-prolyl cis-trans isomerase activity"/>
    <property type="evidence" value="ECO:0007669"/>
    <property type="project" value="UniProtKB-KW"/>
</dbReference>
<dbReference type="Pfam" id="PF00160">
    <property type="entry name" value="Pro_isomerase"/>
    <property type="match status" value="1"/>
</dbReference>
<dbReference type="CDD" id="cd01926">
    <property type="entry name" value="cyclophilin_ABH_like"/>
    <property type="match status" value="1"/>
</dbReference>
<name>A0AAD5UMP7_9FUNG</name>
<dbReference type="PROSITE" id="PS00170">
    <property type="entry name" value="CSA_PPIASE_1"/>
    <property type="match status" value="1"/>
</dbReference>